<dbReference type="SMART" id="SM00165">
    <property type="entry name" value="UBA"/>
    <property type="match status" value="2"/>
</dbReference>
<dbReference type="GO" id="GO:0005654">
    <property type="term" value="C:nucleoplasm"/>
    <property type="evidence" value="ECO:0007669"/>
    <property type="project" value="TreeGrafter"/>
</dbReference>
<dbReference type="SUPFAM" id="SSF101238">
    <property type="entry name" value="XPC-binding domain"/>
    <property type="match status" value="1"/>
</dbReference>
<feature type="domain" description="UBA" evidence="3">
    <location>
        <begin position="239"/>
        <end position="280"/>
    </location>
</feature>
<dbReference type="FunFam" id="1.10.8.10:FF:000003">
    <property type="entry name" value="UV excision repair protein RAD23 homolog"/>
    <property type="match status" value="1"/>
</dbReference>
<dbReference type="SUPFAM" id="SSF46934">
    <property type="entry name" value="UBA-like"/>
    <property type="match status" value="2"/>
</dbReference>
<dbReference type="GO" id="GO:0005829">
    <property type="term" value="C:cytosol"/>
    <property type="evidence" value="ECO:0007669"/>
    <property type="project" value="TreeGrafter"/>
</dbReference>
<evidence type="ECO:0000313" key="5">
    <source>
        <dbReference type="Proteomes" id="UP000604825"/>
    </source>
</evidence>
<protein>
    <recommendedName>
        <fullName evidence="3">UBA domain-containing protein</fullName>
    </recommendedName>
</protein>
<feature type="chain" id="PRO_5032656603" description="UBA domain-containing protein" evidence="2">
    <location>
        <begin position="25"/>
        <end position="290"/>
    </location>
</feature>
<dbReference type="Pfam" id="PF09280">
    <property type="entry name" value="XPC-binding"/>
    <property type="match status" value="1"/>
</dbReference>
<reference evidence="4" key="1">
    <citation type="submission" date="2020-10" db="EMBL/GenBank/DDBJ databases">
        <authorList>
            <person name="Han B."/>
            <person name="Lu T."/>
            <person name="Zhao Q."/>
            <person name="Huang X."/>
            <person name="Zhao Y."/>
        </authorList>
    </citation>
    <scope>NUCLEOTIDE SEQUENCE</scope>
</reference>
<dbReference type="InterPro" id="IPR009060">
    <property type="entry name" value="UBA-like_sf"/>
</dbReference>
<dbReference type="GO" id="GO:0006289">
    <property type="term" value="P:nucleotide-excision repair"/>
    <property type="evidence" value="ECO:0007669"/>
    <property type="project" value="InterPro"/>
</dbReference>
<sequence length="290" mass="31241">MAHGRGRRLLLLSPLLLRPWRARARVHCSHNSNALCAPDSAPDPTATSGPTPTVLQFTVSASSYSAPVSAPDPTATSDPASTAASINNIEANPYGQAVSNLVASGNLEATVQSILEMGGGAWDQDTVVRALQAAYNNLERAVEYLYSRVSEQVEFPAALAAPPASGQLVDPVQAPQSAQPAIPSSVPNANTLDPFPQVVEILMFYETIHNSEPLLQELGKQNPQIMQLIQENLAEFLRLINDDPADGALEQMGFDLDLVLEVFFACDKDEHLAANYPLDHMNKFDDEAQQ</sequence>
<evidence type="ECO:0000259" key="3">
    <source>
        <dbReference type="PROSITE" id="PS50030"/>
    </source>
</evidence>
<dbReference type="PROSITE" id="PS50030">
    <property type="entry name" value="UBA"/>
    <property type="match status" value="2"/>
</dbReference>
<dbReference type="EMBL" id="CAJGYO010000007">
    <property type="protein sequence ID" value="CAD6245109.1"/>
    <property type="molecule type" value="Genomic_DNA"/>
</dbReference>
<dbReference type="OrthoDB" id="419317at2759"/>
<dbReference type="GO" id="GO:0003684">
    <property type="term" value="F:damaged DNA binding"/>
    <property type="evidence" value="ECO:0007669"/>
    <property type="project" value="InterPro"/>
</dbReference>
<evidence type="ECO:0000256" key="2">
    <source>
        <dbReference type="SAM" id="SignalP"/>
    </source>
</evidence>
<dbReference type="GO" id="GO:0043130">
    <property type="term" value="F:ubiquitin binding"/>
    <property type="evidence" value="ECO:0007669"/>
    <property type="project" value="TreeGrafter"/>
</dbReference>
<keyword evidence="5" id="KW-1185">Reference proteome</keyword>
<dbReference type="PANTHER" id="PTHR10621">
    <property type="entry name" value="UV EXCISION REPAIR PROTEIN RAD23"/>
    <property type="match status" value="1"/>
</dbReference>
<feature type="region of interest" description="Disordered" evidence="1">
    <location>
        <begin position="166"/>
        <end position="187"/>
    </location>
</feature>
<dbReference type="InterPro" id="IPR015940">
    <property type="entry name" value="UBA"/>
</dbReference>
<dbReference type="Proteomes" id="UP000604825">
    <property type="component" value="Unassembled WGS sequence"/>
</dbReference>
<dbReference type="GO" id="GO:0070628">
    <property type="term" value="F:proteasome binding"/>
    <property type="evidence" value="ECO:0007669"/>
    <property type="project" value="TreeGrafter"/>
</dbReference>
<dbReference type="InterPro" id="IPR036353">
    <property type="entry name" value="XPC-bd_sf"/>
</dbReference>
<accession>A0A811PIK1</accession>
<dbReference type="Pfam" id="PF00627">
    <property type="entry name" value="UBA"/>
    <property type="match status" value="2"/>
</dbReference>
<comment type="caution">
    <text evidence="4">The sequence shown here is derived from an EMBL/GenBank/DDBJ whole genome shotgun (WGS) entry which is preliminary data.</text>
</comment>
<dbReference type="AlphaFoldDB" id="A0A811PIK1"/>
<dbReference type="Gene3D" id="1.10.8.10">
    <property type="entry name" value="DNA helicase RuvA subunit, C-terminal domain"/>
    <property type="match status" value="2"/>
</dbReference>
<proteinExistence type="predicted"/>
<organism evidence="4 5">
    <name type="scientific">Miscanthus lutarioriparius</name>
    <dbReference type="NCBI Taxonomy" id="422564"/>
    <lineage>
        <taxon>Eukaryota</taxon>
        <taxon>Viridiplantae</taxon>
        <taxon>Streptophyta</taxon>
        <taxon>Embryophyta</taxon>
        <taxon>Tracheophyta</taxon>
        <taxon>Spermatophyta</taxon>
        <taxon>Magnoliopsida</taxon>
        <taxon>Liliopsida</taxon>
        <taxon>Poales</taxon>
        <taxon>Poaceae</taxon>
        <taxon>PACMAD clade</taxon>
        <taxon>Panicoideae</taxon>
        <taxon>Andropogonodae</taxon>
        <taxon>Andropogoneae</taxon>
        <taxon>Saccharinae</taxon>
        <taxon>Miscanthus</taxon>
    </lineage>
</organism>
<keyword evidence="2" id="KW-0732">Signal</keyword>
<evidence type="ECO:0000313" key="4">
    <source>
        <dbReference type="EMBL" id="CAD6245109.1"/>
    </source>
</evidence>
<feature type="domain" description="UBA" evidence="3">
    <location>
        <begin position="104"/>
        <end position="148"/>
    </location>
</feature>
<feature type="signal peptide" evidence="2">
    <location>
        <begin position="1"/>
        <end position="24"/>
    </location>
</feature>
<dbReference type="GO" id="GO:0043161">
    <property type="term" value="P:proteasome-mediated ubiquitin-dependent protein catabolic process"/>
    <property type="evidence" value="ECO:0007669"/>
    <property type="project" value="InterPro"/>
</dbReference>
<dbReference type="PANTHER" id="PTHR10621:SF59">
    <property type="entry name" value="UBIQUITIN RECEPTOR RAD23-RELATED"/>
    <property type="match status" value="1"/>
</dbReference>
<gene>
    <name evidence="4" type="ORF">NCGR_LOCUS29573</name>
</gene>
<name>A0A811PIK1_9POAL</name>
<evidence type="ECO:0000256" key="1">
    <source>
        <dbReference type="SAM" id="MobiDB-lite"/>
    </source>
</evidence>
<dbReference type="GO" id="GO:0031593">
    <property type="term" value="F:polyubiquitin modification-dependent protein binding"/>
    <property type="evidence" value="ECO:0007669"/>
    <property type="project" value="TreeGrafter"/>
</dbReference>
<dbReference type="InterPro" id="IPR015360">
    <property type="entry name" value="XPC-bd"/>
</dbReference>